<feature type="compositionally biased region" description="Low complexity" evidence="1">
    <location>
        <begin position="20"/>
        <end position="30"/>
    </location>
</feature>
<accession>A0A0P0Y750</accession>
<evidence type="ECO:0000313" key="3">
    <source>
        <dbReference type="Proteomes" id="UP000059680"/>
    </source>
</evidence>
<gene>
    <name evidence="2" type="ordered locus">Os12g0161200</name>
    <name evidence="2" type="ORF">OSNPB_120161200</name>
</gene>
<reference evidence="3" key="1">
    <citation type="journal article" date="2005" name="Nature">
        <title>The map-based sequence of the rice genome.</title>
        <authorList>
            <consortium name="International rice genome sequencing project (IRGSP)"/>
            <person name="Matsumoto T."/>
            <person name="Wu J."/>
            <person name="Kanamori H."/>
            <person name="Katayose Y."/>
            <person name="Fujisawa M."/>
            <person name="Namiki N."/>
            <person name="Mizuno H."/>
            <person name="Yamamoto K."/>
            <person name="Antonio B.A."/>
            <person name="Baba T."/>
            <person name="Sakata K."/>
            <person name="Nagamura Y."/>
            <person name="Aoki H."/>
            <person name="Arikawa K."/>
            <person name="Arita K."/>
            <person name="Bito T."/>
            <person name="Chiden Y."/>
            <person name="Fujitsuka N."/>
            <person name="Fukunaka R."/>
            <person name="Hamada M."/>
            <person name="Harada C."/>
            <person name="Hayashi A."/>
            <person name="Hijishita S."/>
            <person name="Honda M."/>
            <person name="Hosokawa S."/>
            <person name="Ichikawa Y."/>
            <person name="Idonuma A."/>
            <person name="Iijima M."/>
            <person name="Ikeda M."/>
            <person name="Ikeno M."/>
            <person name="Ito K."/>
            <person name="Ito S."/>
            <person name="Ito T."/>
            <person name="Ito Y."/>
            <person name="Ito Y."/>
            <person name="Iwabuchi A."/>
            <person name="Kamiya K."/>
            <person name="Karasawa W."/>
            <person name="Kurita K."/>
            <person name="Katagiri S."/>
            <person name="Kikuta A."/>
            <person name="Kobayashi H."/>
            <person name="Kobayashi N."/>
            <person name="Machita K."/>
            <person name="Maehara T."/>
            <person name="Masukawa M."/>
            <person name="Mizubayashi T."/>
            <person name="Mukai Y."/>
            <person name="Nagasaki H."/>
            <person name="Nagata Y."/>
            <person name="Naito S."/>
            <person name="Nakashima M."/>
            <person name="Nakama Y."/>
            <person name="Nakamichi Y."/>
            <person name="Nakamura M."/>
            <person name="Meguro A."/>
            <person name="Negishi M."/>
            <person name="Ohta I."/>
            <person name="Ohta T."/>
            <person name="Okamoto M."/>
            <person name="Ono N."/>
            <person name="Saji S."/>
            <person name="Sakaguchi M."/>
            <person name="Sakai K."/>
            <person name="Shibata M."/>
            <person name="Shimokawa T."/>
            <person name="Song J."/>
            <person name="Takazaki Y."/>
            <person name="Terasawa K."/>
            <person name="Tsugane M."/>
            <person name="Tsuji K."/>
            <person name="Ueda S."/>
            <person name="Waki K."/>
            <person name="Yamagata H."/>
            <person name="Yamamoto M."/>
            <person name="Yamamoto S."/>
            <person name="Yamane H."/>
            <person name="Yoshiki S."/>
            <person name="Yoshihara R."/>
            <person name="Yukawa K."/>
            <person name="Zhong H."/>
            <person name="Yano M."/>
            <person name="Yuan Q."/>
            <person name="Ouyang S."/>
            <person name="Liu J."/>
            <person name="Jones K.M."/>
            <person name="Gansberger K."/>
            <person name="Moffat K."/>
            <person name="Hill J."/>
            <person name="Bera J."/>
            <person name="Fadrosh D."/>
            <person name="Jin S."/>
            <person name="Johri S."/>
            <person name="Kim M."/>
            <person name="Overton L."/>
            <person name="Reardon M."/>
            <person name="Tsitrin T."/>
            <person name="Vuong H."/>
            <person name="Weaver B."/>
            <person name="Ciecko A."/>
            <person name="Tallon L."/>
            <person name="Jackson J."/>
            <person name="Pai G."/>
            <person name="Aken S.V."/>
            <person name="Utterback T."/>
            <person name="Reidmuller S."/>
            <person name="Feldblyum T."/>
            <person name="Hsiao J."/>
            <person name="Zismann V."/>
            <person name="Iobst S."/>
            <person name="de Vazeille A.R."/>
            <person name="Buell C.R."/>
            <person name="Ying K."/>
            <person name="Li Y."/>
            <person name="Lu T."/>
            <person name="Huang Y."/>
            <person name="Zhao Q."/>
            <person name="Feng Q."/>
            <person name="Zhang L."/>
            <person name="Zhu J."/>
            <person name="Weng Q."/>
            <person name="Mu J."/>
            <person name="Lu Y."/>
            <person name="Fan D."/>
            <person name="Liu Y."/>
            <person name="Guan J."/>
            <person name="Zhang Y."/>
            <person name="Yu S."/>
            <person name="Liu X."/>
            <person name="Zhang Y."/>
            <person name="Hong G."/>
            <person name="Han B."/>
            <person name="Choisne N."/>
            <person name="Demange N."/>
            <person name="Orjeda G."/>
            <person name="Samain S."/>
            <person name="Cattolico L."/>
            <person name="Pelletier E."/>
            <person name="Couloux A."/>
            <person name="Segurens B."/>
            <person name="Wincker P."/>
            <person name="D'Hont A."/>
            <person name="Scarpelli C."/>
            <person name="Weissenbach J."/>
            <person name="Salanoubat M."/>
            <person name="Quetier F."/>
            <person name="Yu Y."/>
            <person name="Kim H.R."/>
            <person name="Rambo T."/>
            <person name="Currie J."/>
            <person name="Collura K."/>
            <person name="Luo M."/>
            <person name="Yang T."/>
            <person name="Ammiraju J.S.S."/>
            <person name="Engler F."/>
            <person name="Soderlund C."/>
            <person name="Wing R.A."/>
            <person name="Palmer L.E."/>
            <person name="de la Bastide M."/>
            <person name="Spiegel L."/>
            <person name="Nascimento L."/>
            <person name="Zutavern T."/>
            <person name="O'Shaughnessy A."/>
            <person name="Dike S."/>
            <person name="Dedhia N."/>
            <person name="Preston R."/>
            <person name="Balija V."/>
            <person name="McCombie W.R."/>
            <person name="Chow T."/>
            <person name="Chen H."/>
            <person name="Chung M."/>
            <person name="Chen C."/>
            <person name="Shaw J."/>
            <person name="Wu H."/>
            <person name="Hsiao K."/>
            <person name="Chao Y."/>
            <person name="Chu M."/>
            <person name="Cheng C."/>
            <person name="Hour A."/>
            <person name="Lee P."/>
            <person name="Lin S."/>
            <person name="Lin Y."/>
            <person name="Liou J."/>
            <person name="Liu S."/>
            <person name="Hsing Y."/>
            <person name="Raghuvanshi S."/>
            <person name="Mohanty A."/>
            <person name="Bharti A.K."/>
            <person name="Gaur A."/>
            <person name="Gupta V."/>
            <person name="Kumar D."/>
            <person name="Ravi V."/>
            <person name="Vij S."/>
            <person name="Kapur A."/>
            <person name="Khurana P."/>
            <person name="Khurana P."/>
            <person name="Khurana J.P."/>
            <person name="Tyagi A.K."/>
            <person name="Gaikwad K."/>
            <person name="Singh A."/>
            <person name="Dalal V."/>
            <person name="Srivastava S."/>
            <person name="Dixit A."/>
            <person name="Pal A.K."/>
            <person name="Ghazi I.A."/>
            <person name="Yadav M."/>
            <person name="Pandit A."/>
            <person name="Bhargava A."/>
            <person name="Sureshbabu K."/>
            <person name="Batra K."/>
            <person name="Sharma T.R."/>
            <person name="Mohapatra T."/>
            <person name="Singh N.K."/>
            <person name="Messing J."/>
            <person name="Nelson A.B."/>
            <person name="Fuks G."/>
            <person name="Kavchok S."/>
            <person name="Keizer G."/>
            <person name="Linton E."/>
            <person name="Llaca V."/>
            <person name="Song R."/>
            <person name="Tanyolac B."/>
            <person name="Young S."/>
            <person name="Ho-Il K."/>
            <person name="Hahn J.H."/>
            <person name="Sangsakoo G."/>
            <person name="Vanavichit A."/>
            <person name="de Mattos Luiz.A.T."/>
            <person name="Zimmer P.D."/>
            <person name="Malone G."/>
            <person name="Dellagostin O."/>
            <person name="de Oliveira A.C."/>
            <person name="Bevan M."/>
            <person name="Bancroft I."/>
            <person name="Minx P."/>
            <person name="Cordum H."/>
            <person name="Wilson R."/>
            <person name="Cheng Z."/>
            <person name="Jin W."/>
            <person name="Jiang J."/>
            <person name="Leong S.A."/>
            <person name="Iwama H."/>
            <person name="Gojobori T."/>
            <person name="Itoh T."/>
            <person name="Niimura Y."/>
            <person name="Fujii Y."/>
            <person name="Habara T."/>
            <person name="Sakai H."/>
            <person name="Sato Y."/>
            <person name="Wilson G."/>
            <person name="Kumar K."/>
            <person name="McCouch S."/>
            <person name="Juretic N."/>
            <person name="Hoen D."/>
            <person name="Wright S."/>
            <person name="Bruskiewich R."/>
            <person name="Bureau T."/>
            <person name="Miyao A."/>
            <person name="Hirochika H."/>
            <person name="Nishikawa T."/>
            <person name="Kadowaki K."/>
            <person name="Sugiura M."/>
            <person name="Burr B."/>
            <person name="Sasaki T."/>
        </authorList>
    </citation>
    <scope>NUCLEOTIDE SEQUENCE [LARGE SCALE GENOMIC DNA]</scope>
    <source>
        <strain evidence="3">cv. Nipponbare</strain>
    </source>
</reference>
<reference evidence="2 3" key="2">
    <citation type="journal article" date="2013" name="Plant Cell Physiol.">
        <title>Rice Annotation Project Database (RAP-DB): an integrative and interactive database for rice genomics.</title>
        <authorList>
            <person name="Sakai H."/>
            <person name="Lee S.S."/>
            <person name="Tanaka T."/>
            <person name="Numa H."/>
            <person name="Kim J."/>
            <person name="Kawahara Y."/>
            <person name="Wakimoto H."/>
            <person name="Yang C.C."/>
            <person name="Iwamoto M."/>
            <person name="Abe T."/>
            <person name="Yamada Y."/>
            <person name="Muto A."/>
            <person name="Inokuchi H."/>
            <person name="Ikemura T."/>
            <person name="Matsumoto T."/>
            <person name="Sasaki T."/>
            <person name="Itoh T."/>
        </authorList>
    </citation>
    <scope>NUCLEOTIDE SEQUENCE [LARGE SCALE GENOMIC DNA]</scope>
    <source>
        <strain evidence="3">cv. Nipponbare</strain>
    </source>
</reference>
<protein>
    <submittedName>
        <fullName evidence="2">Os12g0161200 protein</fullName>
    </submittedName>
</protein>
<dbReference type="AlphaFoldDB" id="A0A0P0Y750"/>
<reference evidence="2 3" key="3">
    <citation type="journal article" date="2013" name="Rice">
        <title>Improvement of the Oryza sativa Nipponbare reference genome using next generation sequence and optical map data.</title>
        <authorList>
            <person name="Kawahara Y."/>
            <person name="de la Bastide M."/>
            <person name="Hamilton J.P."/>
            <person name="Kanamori H."/>
            <person name="McCombie W.R."/>
            <person name="Ouyang S."/>
            <person name="Schwartz D.C."/>
            <person name="Tanaka T."/>
            <person name="Wu J."/>
            <person name="Zhou S."/>
            <person name="Childs K.L."/>
            <person name="Davidson R.M."/>
            <person name="Lin H."/>
            <person name="Quesada-Ocampo L."/>
            <person name="Vaillancourt B."/>
            <person name="Sakai H."/>
            <person name="Lee S.S."/>
            <person name="Kim J."/>
            <person name="Numa H."/>
            <person name="Itoh T."/>
            <person name="Buell C.R."/>
            <person name="Matsumoto T."/>
        </authorList>
    </citation>
    <scope>NUCLEOTIDE SEQUENCE [LARGE SCALE GENOMIC DNA]</scope>
    <source>
        <strain evidence="3">cv. Nipponbare</strain>
    </source>
</reference>
<organism evidence="2 3">
    <name type="scientific">Oryza sativa subsp. japonica</name>
    <name type="common">Rice</name>
    <dbReference type="NCBI Taxonomy" id="39947"/>
    <lineage>
        <taxon>Eukaryota</taxon>
        <taxon>Viridiplantae</taxon>
        <taxon>Streptophyta</taxon>
        <taxon>Embryophyta</taxon>
        <taxon>Tracheophyta</taxon>
        <taxon>Spermatophyta</taxon>
        <taxon>Magnoliopsida</taxon>
        <taxon>Liliopsida</taxon>
        <taxon>Poales</taxon>
        <taxon>Poaceae</taxon>
        <taxon>BOP clade</taxon>
        <taxon>Oryzoideae</taxon>
        <taxon>Oryzeae</taxon>
        <taxon>Oryzinae</taxon>
        <taxon>Oryza</taxon>
        <taxon>Oryza sativa</taxon>
    </lineage>
</organism>
<dbReference type="PaxDb" id="39947-A0A0P0Y750"/>
<evidence type="ECO:0000256" key="1">
    <source>
        <dbReference type="SAM" id="MobiDB-lite"/>
    </source>
</evidence>
<dbReference type="Proteomes" id="UP000059680">
    <property type="component" value="Chromosome 12"/>
</dbReference>
<keyword evidence="3" id="KW-1185">Reference proteome</keyword>
<sequence>MAVRGTRWPTMMQRKPGGRQSQSPSSSSVQPIFIGRRISLSPPPSLIVGAAARGGLATPPSEPVDVQPLVAAVQHQH</sequence>
<dbReference type="EMBL" id="AP014968">
    <property type="protein sequence ID" value="BAT15990.1"/>
    <property type="molecule type" value="Genomic_DNA"/>
</dbReference>
<name>A0A0P0Y750_ORYSJ</name>
<feature type="region of interest" description="Disordered" evidence="1">
    <location>
        <begin position="1"/>
        <end position="30"/>
    </location>
</feature>
<proteinExistence type="predicted"/>
<evidence type="ECO:0000313" key="2">
    <source>
        <dbReference type="EMBL" id="BAT15990.1"/>
    </source>
</evidence>
<dbReference type="InParanoid" id="A0A0P0Y750"/>